<dbReference type="SUPFAM" id="SSF56349">
    <property type="entry name" value="DNA breaking-rejoining enzymes"/>
    <property type="match status" value="1"/>
</dbReference>
<dbReference type="PANTHER" id="PTHR30349">
    <property type="entry name" value="PHAGE INTEGRASE-RELATED"/>
    <property type="match status" value="1"/>
</dbReference>
<evidence type="ECO:0000256" key="1">
    <source>
        <dbReference type="ARBA" id="ARBA00008857"/>
    </source>
</evidence>
<organism evidence="5 6">
    <name type="scientific">Adlercreutzia wanghongyangiae</name>
    <dbReference type="NCBI Taxonomy" id="3111451"/>
    <lineage>
        <taxon>Bacteria</taxon>
        <taxon>Bacillati</taxon>
        <taxon>Actinomycetota</taxon>
        <taxon>Coriobacteriia</taxon>
        <taxon>Eggerthellales</taxon>
        <taxon>Eggerthellaceae</taxon>
        <taxon>Adlercreutzia</taxon>
    </lineage>
</organism>
<dbReference type="PANTHER" id="PTHR30349:SF64">
    <property type="entry name" value="PROPHAGE INTEGRASE INTD-RELATED"/>
    <property type="match status" value="1"/>
</dbReference>
<keyword evidence="3" id="KW-0233">DNA recombination</keyword>
<evidence type="ECO:0000313" key="5">
    <source>
        <dbReference type="EMBL" id="MEC4175045.1"/>
    </source>
</evidence>
<dbReference type="Pfam" id="PF00589">
    <property type="entry name" value="Phage_integrase"/>
    <property type="match status" value="1"/>
</dbReference>
<dbReference type="CDD" id="cd01189">
    <property type="entry name" value="INT_ICEBs1_C_like"/>
    <property type="match status" value="1"/>
</dbReference>
<dbReference type="Gene3D" id="1.10.150.130">
    <property type="match status" value="1"/>
</dbReference>
<dbReference type="InterPro" id="IPR013762">
    <property type="entry name" value="Integrase-like_cat_sf"/>
</dbReference>
<keyword evidence="2" id="KW-0238">DNA-binding</keyword>
<comment type="similarity">
    <text evidence="1">Belongs to the 'phage' integrase family.</text>
</comment>
<evidence type="ECO:0000313" key="6">
    <source>
        <dbReference type="Proteomes" id="UP001349994"/>
    </source>
</evidence>
<dbReference type="InterPro" id="IPR050090">
    <property type="entry name" value="Tyrosine_recombinase_XerCD"/>
</dbReference>
<keyword evidence="6" id="KW-1185">Reference proteome</keyword>
<accession>A0ABU6IF39</accession>
<evidence type="ECO:0000256" key="3">
    <source>
        <dbReference type="ARBA" id="ARBA00023172"/>
    </source>
</evidence>
<dbReference type="Gene3D" id="1.10.443.10">
    <property type="entry name" value="Intergrase catalytic core"/>
    <property type="match status" value="1"/>
</dbReference>
<dbReference type="InterPro" id="IPR010998">
    <property type="entry name" value="Integrase_recombinase_N"/>
</dbReference>
<dbReference type="RefSeq" id="WP_338208586.1">
    <property type="nucleotide sequence ID" value="NZ_JAYMFF010000002.1"/>
</dbReference>
<proteinExistence type="inferred from homology"/>
<name>A0ABU6IF39_9ACTN</name>
<sequence length="403" mass="46906">MAKLEIKGQGEVIEVSRGEKYRIKFKYRDPNTGKWKYAPQRTVKGNKAKARRELEAYKAEFEQEWNKPKSTSTFGDYARSWQQTRRELAAITVLALDRDEIEIERINECLGHITITDLTADDIEDSVLRLKRQGLSENALHKYWQKVNQILKHAVKRRVIPFNPCDQLEPIKRPDAKERKSLDFEQAAKFALTLKNEAREGKIVAVWLALALGLRRGECLGLRWMDVDLENEIIHIRHQYDVHHNLRKPKCASIRDLPIDEGTIAFLKEWKSIVLSMFPFSEIPDEFPVCCTEIGDFIDPTYFDKWRRKFFINHGLGQYTKVEEWRDSRGIKRYRCSGYEGYNLHELRHTQATLLIGLGADLKAVQDIMGHASMQMTMHYTHSITANQRKATSAFDQAVLQAR</sequence>
<dbReference type="InterPro" id="IPR025269">
    <property type="entry name" value="SAM-like_dom"/>
</dbReference>
<dbReference type="InterPro" id="IPR011010">
    <property type="entry name" value="DNA_brk_join_enz"/>
</dbReference>
<dbReference type="PROSITE" id="PS51898">
    <property type="entry name" value="TYR_RECOMBINASE"/>
    <property type="match status" value="1"/>
</dbReference>
<reference evidence="5 6" key="1">
    <citation type="submission" date="2024-01" db="EMBL/GenBank/DDBJ databases">
        <title>novel species in genus Adlercreutzia.</title>
        <authorList>
            <person name="Liu X."/>
        </authorList>
    </citation>
    <scope>NUCLEOTIDE SEQUENCE [LARGE SCALE GENOMIC DNA]</scope>
    <source>
        <strain evidence="5 6">R7</strain>
    </source>
</reference>
<protein>
    <submittedName>
        <fullName evidence="5">Tyrosine-type recombinase/integrase</fullName>
    </submittedName>
</protein>
<dbReference type="Proteomes" id="UP001349994">
    <property type="component" value="Unassembled WGS sequence"/>
</dbReference>
<dbReference type="EMBL" id="JAYMFF010000002">
    <property type="protein sequence ID" value="MEC4175045.1"/>
    <property type="molecule type" value="Genomic_DNA"/>
</dbReference>
<dbReference type="Pfam" id="PF13102">
    <property type="entry name" value="Phage_int_SAM_5"/>
    <property type="match status" value="1"/>
</dbReference>
<evidence type="ECO:0000259" key="4">
    <source>
        <dbReference type="PROSITE" id="PS51898"/>
    </source>
</evidence>
<gene>
    <name evidence="5" type="ORF">VIN30_01090</name>
</gene>
<dbReference type="InterPro" id="IPR002104">
    <property type="entry name" value="Integrase_catalytic"/>
</dbReference>
<comment type="caution">
    <text evidence="5">The sequence shown here is derived from an EMBL/GenBank/DDBJ whole genome shotgun (WGS) entry which is preliminary data.</text>
</comment>
<feature type="domain" description="Tyr recombinase" evidence="4">
    <location>
        <begin position="177"/>
        <end position="393"/>
    </location>
</feature>
<evidence type="ECO:0000256" key="2">
    <source>
        <dbReference type="ARBA" id="ARBA00023125"/>
    </source>
</evidence>